<reference evidence="3 4" key="1">
    <citation type="submission" date="2025-04" db="UniProtKB">
        <authorList>
            <consortium name="RefSeq"/>
        </authorList>
    </citation>
    <scope>IDENTIFICATION</scope>
</reference>
<name>A0AB40C811_DIOCR</name>
<evidence type="ECO:0000313" key="4">
    <source>
        <dbReference type="RefSeq" id="XP_039134996.1"/>
    </source>
</evidence>
<dbReference type="RefSeq" id="XP_039134996.1">
    <property type="nucleotide sequence ID" value="XM_039279062.1"/>
</dbReference>
<feature type="region of interest" description="Disordered" evidence="1">
    <location>
        <begin position="108"/>
        <end position="137"/>
    </location>
</feature>
<evidence type="ECO:0000313" key="12">
    <source>
        <dbReference type="RefSeq" id="XP_039135005.1"/>
    </source>
</evidence>
<dbReference type="RefSeq" id="XP_039135001.1">
    <property type="nucleotide sequence ID" value="XM_039279067.1"/>
</dbReference>
<accession>A0AB40C811</accession>
<evidence type="ECO:0000313" key="7">
    <source>
        <dbReference type="RefSeq" id="XP_039135000.1"/>
    </source>
</evidence>
<evidence type="ECO:0000313" key="17">
    <source>
        <dbReference type="RefSeq" id="XP_039135010.1"/>
    </source>
</evidence>
<evidence type="ECO:0000313" key="19">
    <source>
        <dbReference type="RefSeq" id="XP_039135012.1"/>
    </source>
</evidence>
<dbReference type="PANTHER" id="PTHR34555">
    <property type="entry name" value="INTEGRAL MEMBRANE HEMOLYSIN-III-LIKE PROTEIN"/>
    <property type="match status" value="1"/>
</dbReference>
<dbReference type="RefSeq" id="XP_039135006.1">
    <property type="nucleotide sequence ID" value="XM_039279072.1"/>
</dbReference>
<dbReference type="RefSeq" id="XP_039135009.1">
    <property type="nucleotide sequence ID" value="XM_039279075.1"/>
</dbReference>
<organism evidence="2 12">
    <name type="scientific">Dioscorea cayennensis subsp. rotundata</name>
    <name type="common">White Guinea yam</name>
    <name type="synonym">Dioscorea rotundata</name>
    <dbReference type="NCBI Taxonomy" id="55577"/>
    <lineage>
        <taxon>Eukaryota</taxon>
        <taxon>Viridiplantae</taxon>
        <taxon>Streptophyta</taxon>
        <taxon>Embryophyta</taxon>
        <taxon>Tracheophyta</taxon>
        <taxon>Spermatophyta</taxon>
        <taxon>Magnoliopsida</taxon>
        <taxon>Liliopsida</taxon>
        <taxon>Dioscoreales</taxon>
        <taxon>Dioscoreaceae</taxon>
        <taxon>Dioscorea</taxon>
    </lineage>
</organism>
<dbReference type="RefSeq" id="XP_039134999.1">
    <property type="nucleotide sequence ID" value="XM_039279065.1"/>
</dbReference>
<evidence type="ECO:0000313" key="18">
    <source>
        <dbReference type="RefSeq" id="XP_039135011.1"/>
    </source>
</evidence>
<dbReference type="RefSeq" id="XP_039135010.1">
    <property type="nucleotide sequence ID" value="XM_039279076.1"/>
</dbReference>
<evidence type="ECO:0000313" key="11">
    <source>
        <dbReference type="RefSeq" id="XP_039135004.1"/>
    </source>
</evidence>
<feature type="compositionally biased region" description="Polar residues" evidence="1">
    <location>
        <begin position="111"/>
        <end position="122"/>
    </location>
</feature>
<dbReference type="RefSeq" id="XP_039134998.1">
    <property type="nucleotide sequence ID" value="XM_039279064.1"/>
</dbReference>
<dbReference type="RefSeq" id="XP_039135012.1">
    <property type="nucleotide sequence ID" value="XM_039279078.1"/>
</dbReference>
<dbReference type="RefSeq" id="XP_039134995.1">
    <property type="nucleotide sequence ID" value="XM_039279061.1"/>
</dbReference>
<dbReference type="RefSeq" id="XP_039135005.1">
    <property type="nucleotide sequence ID" value="XM_039279071.1"/>
</dbReference>
<dbReference type="Proteomes" id="UP001515500">
    <property type="component" value="Chromosome 11"/>
</dbReference>
<protein>
    <submittedName>
        <fullName evidence="3 4">Uncharacterized protein LOC120272283</fullName>
    </submittedName>
</protein>
<evidence type="ECO:0000313" key="5">
    <source>
        <dbReference type="RefSeq" id="XP_039134998.1"/>
    </source>
</evidence>
<evidence type="ECO:0000313" key="8">
    <source>
        <dbReference type="RefSeq" id="XP_039135001.1"/>
    </source>
</evidence>
<evidence type="ECO:0000313" key="2">
    <source>
        <dbReference type="Proteomes" id="UP001515500"/>
    </source>
</evidence>
<dbReference type="RefSeq" id="XP_039135003.1">
    <property type="nucleotide sequence ID" value="XM_039279069.1"/>
</dbReference>
<dbReference type="RefSeq" id="XP_039135002.1">
    <property type="nucleotide sequence ID" value="XM_039279068.1"/>
</dbReference>
<feature type="compositionally biased region" description="Polar residues" evidence="1">
    <location>
        <begin position="47"/>
        <end position="68"/>
    </location>
</feature>
<dbReference type="RefSeq" id="XP_039135004.1">
    <property type="nucleotide sequence ID" value="XM_039279070.1"/>
</dbReference>
<keyword evidence="2" id="KW-1185">Reference proteome</keyword>
<evidence type="ECO:0000256" key="1">
    <source>
        <dbReference type="SAM" id="MobiDB-lite"/>
    </source>
</evidence>
<dbReference type="GeneID" id="120272283"/>
<feature type="region of interest" description="Disordered" evidence="1">
    <location>
        <begin position="41"/>
        <end position="94"/>
    </location>
</feature>
<dbReference type="RefSeq" id="XP_039135008.1">
    <property type="nucleotide sequence ID" value="XM_039279074.1"/>
</dbReference>
<evidence type="ECO:0000313" key="6">
    <source>
        <dbReference type="RefSeq" id="XP_039134999.1"/>
    </source>
</evidence>
<evidence type="ECO:0000313" key="10">
    <source>
        <dbReference type="RefSeq" id="XP_039135003.1"/>
    </source>
</evidence>
<gene>
    <name evidence="3 4 5 6 7 8 9 10 11 12 13 14 15 16 17 18 19" type="primary">LOC120272283</name>
</gene>
<evidence type="ECO:0000313" key="3">
    <source>
        <dbReference type="RefSeq" id="XP_039134995.1"/>
    </source>
</evidence>
<evidence type="ECO:0000313" key="15">
    <source>
        <dbReference type="RefSeq" id="XP_039135008.1"/>
    </source>
</evidence>
<dbReference type="RefSeq" id="XP_039135011.1">
    <property type="nucleotide sequence ID" value="XM_039279077.1"/>
</dbReference>
<evidence type="ECO:0000313" key="14">
    <source>
        <dbReference type="RefSeq" id="XP_039135007.1"/>
    </source>
</evidence>
<dbReference type="AlphaFoldDB" id="A0AB40C811"/>
<evidence type="ECO:0000313" key="16">
    <source>
        <dbReference type="RefSeq" id="XP_039135009.1"/>
    </source>
</evidence>
<sequence>MARQMIDKFNEYRLVSSGSAMPTGDKQTPISVKKVALRELPNEARNIMTQPPGNSPPSKDSQAVSNTVKVYGTKRQQPEHPSSPSSAHLPANNGANGHLVYVRRKLDTEPGKTNSCANTEASASLEPRKSSNGSTKEAKLLREQLQGSSSSFQTITPVPVASSTISSQGTSPPATLGKSVAGLAFPEPKDSTVTTTMPVQLESPQPCASPNYWKERFLQLQTFLKNCDQASQDDYIRMLRSLSAVGRSQHAVELEKRAIHLLLEEVKELHRMRVLNVLGKALPNDRGSPSISATSAVLDFMKADIAFENPKYPWLNHG</sequence>
<dbReference type="RefSeq" id="XP_039135000.1">
    <property type="nucleotide sequence ID" value="XM_039279066.1"/>
</dbReference>
<dbReference type="PANTHER" id="PTHR34555:SF1">
    <property type="entry name" value="INTEGRAL MEMBRANE HEMOLYSIN-III-LIKE PROTEIN"/>
    <property type="match status" value="1"/>
</dbReference>
<dbReference type="RefSeq" id="XP_039135007.1">
    <property type="nucleotide sequence ID" value="XM_039279073.1"/>
</dbReference>
<evidence type="ECO:0000313" key="13">
    <source>
        <dbReference type="RefSeq" id="XP_039135006.1"/>
    </source>
</evidence>
<evidence type="ECO:0000313" key="9">
    <source>
        <dbReference type="RefSeq" id="XP_039135002.1"/>
    </source>
</evidence>
<proteinExistence type="predicted"/>
<feature type="compositionally biased region" description="Low complexity" evidence="1">
    <location>
        <begin position="79"/>
        <end position="91"/>
    </location>
</feature>